<evidence type="ECO:0000313" key="3">
    <source>
        <dbReference type="Proteomes" id="UP000694843"/>
    </source>
</evidence>
<dbReference type="PANTHER" id="PTHR13379">
    <property type="entry name" value="UNCHARACTERIZED DUF1308"/>
    <property type="match status" value="1"/>
</dbReference>
<dbReference type="GeneID" id="108677032"/>
<dbReference type="Proteomes" id="UP000694843">
    <property type="component" value="Unplaced"/>
</dbReference>
<evidence type="ECO:0000313" key="4">
    <source>
        <dbReference type="RefSeq" id="XP_018020674.1"/>
    </source>
</evidence>
<reference evidence="4" key="1">
    <citation type="submission" date="2025-08" db="UniProtKB">
        <authorList>
            <consortium name="RefSeq"/>
        </authorList>
    </citation>
    <scope>IDENTIFICATION</scope>
    <source>
        <tissue evidence="4">Whole organism</tissue>
    </source>
</reference>
<organism evidence="3 4">
    <name type="scientific">Hyalella azteca</name>
    <name type="common">Amphipod</name>
    <dbReference type="NCBI Taxonomy" id="294128"/>
    <lineage>
        <taxon>Eukaryota</taxon>
        <taxon>Metazoa</taxon>
        <taxon>Ecdysozoa</taxon>
        <taxon>Arthropoda</taxon>
        <taxon>Crustacea</taxon>
        <taxon>Multicrustacea</taxon>
        <taxon>Malacostraca</taxon>
        <taxon>Eumalacostraca</taxon>
        <taxon>Peracarida</taxon>
        <taxon>Amphipoda</taxon>
        <taxon>Senticaudata</taxon>
        <taxon>Talitrida</taxon>
        <taxon>Talitroidea</taxon>
        <taxon>Hyalellidae</taxon>
        <taxon>Hyalella</taxon>
    </lineage>
</organism>
<evidence type="ECO:0000256" key="1">
    <source>
        <dbReference type="SAM" id="MobiDB-lite"/>
    </source>
</evidence>
<keyword evidence="3" id="KW-1185">Reference proteome</keyword>
<proteinExistence type="predicted"/>
<dbReference type="RefSeq" id="XP_018020674.1">
    <property type="nucleotide sequence ID" value="XM_018165185.1"/>
</dbReference>
<dbReference type="Pfam" id="PF07000">
    <property type="entry name" value="DUF1308"/>
    <property type="match status" value="1"/>
</dbReference>
<feature type="compositionally biased region" description="Low complexity" evidence="1">
    <location>
        <begin position="316"/>
        <end position="325"/>
    </location>
</feature>
<dbReference type="PANTHER" id="PTHR13379:SF0">
    <property type="entry name" value="UPF0415 PROTEIN C7ORF25"/>
    <property type="match status" value="1"/>
</dbReference>
<name>A0A8B7P3I1_HYAAZ</name>
<feature type="region of interest" description="Disordered" evidence="1">
    <location>
        <begin position="299"/>
        <end position="325"/>
    </location>
</feature>
<accession>A0A8B7P3I1</accession>
<dbReference type="AlphaFoldDB" id="A0A8B7P3I1"/>
<feature type="domain" description="DUF1308" evidence="2">
    <location>
        <begin position="416"/>
        <end position="525"/>
    </location>
</feature>
<dbReference type="KEGG" id="hazt:108677032"/>
<protein>
    <submittedName>
        <fullName evidence="4">Uncharacterized protein LOC108677032</fullName>
    </submittedName>
</protein>
<dbReference type="InterPro" id="IPR010733">
    <property type="entry name" value="DUF1308"/>
</dbReference>
<gene>
    <name evidence="4" type="primary">LOC108677032</name>
</gene>
<evidence type="ECO:0000259" key="2">
    <source>
        <dbReference type="Pfam" id="PF07000"/>
    </source>
</evidence>
<dbReference type="OrthoDB" id="441890at2759"/>
<sequence length="532" mass="59464">MLNLAAQHPVLYATPRVAFVFCKGVSATVQDALCREGVLVCTPRVIADSLLPASQYLPGVDDYDTQNDAVKFSEMHNNTNSFIGCEDQIKKISSINNYHDDVIGSINGTGEESETFQNENLILLEPCNDLHTNIHSRLRQTIAPFNKEPHENLSPSHCYSTSTSSENNGQFFGCQDDSNVLQKLNTFSHELRNPGSKMHWPMCSNEEIFEMCFELRKYSNKSDLARKAMKSRTFVSLCDNSHFSESNYNRDNLNKTVLSQPVGEQLRTEGRSQAEFPYVESILSSPSCQEPQINQQYARPALENSSESSVVEDHVSSSVDSSEIADSALSKTSMEKQESLKLLLPLNVKLEKNLNLESEPDSIVSAAESAVETIKCSKKLGSSNLCHDIESAVASLCSTNSLEISHHDNSCRKQVCLDVPTMIAYIANTSNGYSHCLFEDKFLRQQALWEQEEPVKPVIEKYWRDCEILVCREALMRFESIVGVMAGEQEIQRAKQLVQRLTIVPDQDVLKGVLRVCGGITVSSRARSTFDE</sequence>